<evidence type="ECO:0000313" key="2">
    <source>
        <dbReference type="Proteomes" id="UP000663844"/>
    </source>
</evidence>
<comment type="caution">
    <text evidence="1">The sequence shown here is derived from an EMBL/GenBank/DDBJ whole genome shotgun (WGS) entry which is preliminary data.</text>
</comment>
<sequence>MGDTIIKPSIQQHIGKGGEATAIIGDSALPKTGDSPVQTALKAAGKVIEGGSDIITAP</sequence>
<name>A0A820RLP9_9BILA</name>
<organism evidence="1 2">
    <name type="scientific">Adineta steineri</name>
    <dbReference type="NCBI Taxonomy" id="433720"/>
    <lineage>
        <taxon>Eukaryota</taxon>
        <taxon>Metazoa</taxon>
        <taxon>Spiralia</taxon>
        <taxon>Gnathifera</taxon>
        <taxon>Rotifera</taxon>
        <taxon>Eurotatoria</taxon>
        <taxon>Bdelloidea</taxon>
        <taxon>Adinetida</taxon>
        <taxon>Adinetidae</taxon>
        <taxon>Adineta</taxon>
    </lineage>
</organism>
<feature type="non-terminal residue" evidence="1">
    <location>
        <position position="58"/>
    </location>
</feature>
<dbReference type="AlphaFoldDB" id="A0A820RLP9"/>
<dbReference type="Proteomes" id="UP000663844">
    <property type="component" value="Unassembled WGS sequence"/>
</dbReference>
<proteinExistence type="predicted"/>
<protein>
    <submittedName>
        <fullName evidence="1">Uncharacterized protein</fullName>
    </submittedName>
</protein>
<reference evidence="1" key="1">
    <citation type="submission" date="2021-02" db="EMBL/GenBank/DDBJ databases">
        <authorList>
            <person name="Nowell W R."/>
        </authorList>
    </citation>
    <scope>NUCLEOTIDE SEQUENCE</scope>
</reference>
<evidence type="ECO:0000313" key="1">
    <source>
        <dbReference type="EMBL" id="CAF4437907.1"/>
    </source>
</evidence>
<gene>
    <name evidence="1" type="ORF">OXD698_LOCUS53641</name>
</gene>
<accession>A0A820RLP9</accession>
<dbReference type="EMBL" id="CAJOAZ010031112">
    <property type="protein sequence ID" value="CAF4437907.1"/>
    <property type="molecule type" value="Genomic_DNA"/>
</dbReference>